<keyword evidence="1" id="KW-1133">Transmembrane helix</keyword>
<dbReference type="EMBL" id="JBHTAA010000005">
    <property type="protein sequence ID" value="MFC7203915.1"/>
    <property type="molecule type" value="Genomic_DNA"/>
</dbReference>
<feature type="transmembrane region" description="Helical" evidence="1">
    <location>
        <begin position="51"/>
        <end position="71"/>
    </location>
</feature>
<sequence>MRLPRVAPPILQTSEEARHATWLELFFDLVFVVAVAELAHDLAADVTGLRLVAFVGLFVPVFLVWMNFSYYADLFGEEGAGRIGLFLAMFGVAALATTLHDALAGQLGSFIVAYLALRVVLLALYWQAWRANPTVREFTGRYLTLYGLGALFWVSGLFVTGTLQFTLIGIGIVIEVATPAATYFTVTERPQQISHMPERFGLFTIIVLGEVVVAVISGIADTEWSVPAVVTAAAAFLLAVSFWRIYFAHVREETITDLVRGEFDFFAGMGYTYGHFGVALGITATGAGALVAIVAAGESGSLTLLERLTFGGGVASFLLGASVTHGAVDAVERRTVGEWLVGAAAILVVTVFLSTPAPFVLLVTGVLVALAGRDLRWVTRPTPPADEAPSR</sequence>
<reference evidence="2 3" key="1">
    <citation type="journal article" date="2019" name="Int. J. Syst. Evol. Microbiol.">
        <title>The Global Catalogue of Microorganisms (GCM) 10K type strain sequencing project: providing services to taxonomists for standard genome sequencing and annotation.</title>
        <authorList>
            <consortium name="The Broad Institute Genomics Platform"/>
            <consortium name="The Broad Institute Genome Sequencing Center for Infectious Disease"/>
            <person name="Wu L."/>
            <person name="Ma J."/>
        </authorList>
    </citation>
    <scope>NUCLEOTIDE SEQUENCE [LARGE SCALE GENOMIC DNA]</scope>
    <source>
        <strain evidence="2 3">DSM 29988</strain>
    </source>
</reference>
<evidence type="ECO:0000313" key="2">
    <source>
        <dbReference type="EMBL" id="MFC7203915.1"/>
    </source>
</evidence>
<dbReference type="AlphaFoldDB" id="A0ABD5ZF84"/>
<proteinExistence type="predicted"/>
<organism evidence="2 3">
    <name type="scientific">Haloferax namakaokahaiae</name>
    <dbReference type="NCBI Taxonomy" id="1748331"/>
    <lineage>
        <taxon>Archaea</taxon>
        <taxon>Methanobacteriati</taxon>
        <taxon>Methanobacteriota</taxon>
        <taxon>Stenosarchaea group</taxon>
        <taxon>Halobacteria</taxon>
        <taxon>Halobacteriales</taxon>
        <taxon>Haloferacaceae</taxon>
        <taxon>Haloferax</taxon>
    </lineage>
</organism>
<feature type="transmembrane region" description="Helical" evidence="1">
    <location>
        <begin position="199"/>
        <end position="220"/>
    </location>
</feature>
<comment type="caution">
    <text evidence="2">The sequence shown here is derived from an EMBL/GenBank/DDBJ whole genome shotgun (WGS) entry which is preliminary data.</text>
</comment>
<gene>
    <name evidence="2" type="ORF">ACFQJC_10335</name>
</gene>
<feature type="transmembrane region" description="Helical" evidence="1">
    <location>
        <begin position="21"/>
        <end position="39"/>
    </location>
</feature>
<feature type="transmembrane region" description="Helical" evidence="1">
    <location>
        <begin position="138"/>
        <end position="159"/>
    </location>
</feature>
<dbReference type="PANTHER" id="PTHR36840">
    <property type="entry name" value="BLL5714 PROTEIN"/>
    <property type="match status" value="1"/>
</dbReference>
<name>A0ABD5ZF84_9EURY</name>
<keyword evidence="1" id="KW-0812">Transmembrane</keyword>
<feature type="transmembrane region" description="Helical" evidence="1">
    <location>
        <begin position="340"/>
        <end position="371"/>
    </location>
</feature>
<dbReference type="Proteomes" id="UP001596481">
    <property type="component" value="Unassembled WGS sequence"/>
</dbReference>
<evidence type="ECO:0000256" key="1">
    <source>
        <dbReference type="SAM" id="Phobius"/>
    </source>
</evidence>
<evidence type="ECO:0000313" key="3">
    <source>
        <dbReference type="Proteomes" id="UP001596481"/>
    </source>
</evidence>
<feature type="transmembrane region" description="Helical" evidence="1">
    <location>
        <begin position="106"/>
        <end position="126"/>
    </location>
</feature>
<feature type="transmembrane region" description="Helical" evidence="1">
    <location>
        <begin position="226"/>
        <end position="246"/>
    </location>
</feature>
<feature type="transmembrane region" description="Helical" evidence="1">
    <location>
        <begin position="276"/>
        <end position="296"/>
    </location>
</feature>
<keyword evidence="3" id="KW-1185">Reference proteome</keyword>
<dbReference type="RefSeq" id="WP_390223249.1">
    <property type="nucleotide sequence ID" value="NZ_JBHTAA010000005.1"/>
</dbReference>
<keyword evidence="1" id="KW-0472">Membrane</keyword>
<protein>
    <submittedName>
        <fullName evidence="2">Low temperature requirement protein A</fullName>
    </submittedName>
</protein>
<accession>A0ABD5ZF84</accession>
<dbReference type="Pfam" id="PF06772">
    <property type="entry name" value="LtrA"/>
    <property type="match status" value="1"/>
</dbReference>
<feature type="transmembrane region" description="Helical" evidence="1">
    <location>
        <begin position="165"/>
        <end position="187"/>
    </location>
</feature>
<dbReference type="InterPro" id="IPR010640">
    <property type="entry name" value="Low_temperature_requirement_A"/>
</dbReference>
<dbReference type="PANTHER" id="PTHR36840:SF1">
    <property type="entry name" value="BLL5714 PROTEIN"/>
    <property type="match status" value="1"/>
</dbReference>
<feature type="transmembrane region" description="Helical" evidence="1">
    <location>
        <begin position="83"/>
        <end position="100"/>
    </location>
</feature>